<organism evidence="1">
    <name type="scientific">viral metagenome</name>
    <dbReference type="NCBI Taxonomy" id="1070528"/>
    <lineage>
        <taxon>unclassified sequences</taxon>
        <taxon>metagenomes</taxon>
        <taxon>organismal metagenomes</taxon>
    </lineage>
</organism>
<reference evidence="1" key="1">
    <citation type="submission" date="2020-03" db="EMBL/GenBank/DDBJ databases">
        <title>The deep terrestrial virosphere.</title>
        <authorList>
            <person name="Holmfeldt K."/>
            <person name="Nilsson E."/>
            <person name="Simone D."/>
            <person name="Lopez-Fernandez M."/>
            <person name="Wu X."/>
            <person name="de Brujin I."/>
            <person name="Lundin D."/>
            <person name="Andersson A."/>
            <person name="Bertilsson S."/>
            <person name="Dopson M."/>
        </authorList>
    </citation>
    <scope>NUCLEOTIDE SEQUENCE</scope>
    <source>
        <strain evidence="1">TM448A00947</strain>
    </source>
</reference>
<evidence type="ECO:0000313" key="1">
    <source>
        <dbReference type="EMBL" id="QJA48431.1"/>
    </source>
</evidence>
<proteinExistence type="predicted"/>
<sequence length="275" mass="30872">MISQYGESRGNALFRQEYYCSWIEAFEGAVVYPEFNQKTHVSTVPLLPFLVSEIKTGTKVIRGWDNTGLSPACIITFVNSTGQWCWVKEFIGEDVGITDFAQMVDFWCRETLPGNVKFRDIGDPAGKTRDSTKQSPKDYIFKATGIRIEDGIQTFKVRRESVSFRLTKLINGKPGLVVDPSCKTAITGFMGGYCYPEIANTGYFRPEPSKNKFSHIHDAGQYIATKLFKAGVSKSAQNMNGEEDITDKSTAYGFTNISSRYKPEEAGYKEYYTTA</sequence>
<dbReference type="AlphaFoldDB" id="A0A6H1ZLX3"/>
<gene>
    <name evidence="1" type="ORF">TM448A00947_0001</name>
</gene>
<name>A0A6H1ZLX3_9ZZZZ</name>
<protein>
    <submittedName>
        <fullName evidence="1">Putative terminase</fullName>
    </submittedName>
</protein>
<accession>A0A6H1ZLX3</accession>
<dbReference type="EMBL" id="MT144084">
    <property type="protein sequence ID" value="QJA48431.1"/>
    <property type="molecule type" value="Genomic_DNA"/>
</dbReference>